<name>A0A1S7LJF1_MAGMO</name>
<dbReference type="AlphaFoldDB" id="A0A1S7LJF1"/>
<dbReference type="EMBL" id="LO017727">
    <property type="protein sequence ID" value="CRH05926.1"/>
    <property type="molecule type" value="Genomic_DNA"/>
</dbReference>
<reference evidence="1" key="1">
    <citation type="submission" date="2015-04" db="EMBL/GenBank/DDBJ databases">
        <authorList>
            <person name="Syromyatnikov M.Y."/>
            <person name="Popov V.N."/>
        </authorList>
    </citation>
    <scope>NUCLEOTIDE SEQUENCE</scope>
    <source>
        <strain evidence="1">MO-1</strain>
    </source>
</reference>
<proteinExistence type="predicted"/>
<evidence type="ECO:0000313" key="1">
    <source>
        <dbReference type="EMBL" id="CRH05926.1"/>
    </source>
</evidence>
<accession>A0A1S7LJF1</accession>
<sequence length="157" mass="16403">MPGTPDLHQCANINLGKISIAVDGGVFTQFEGIADSEVAVQTTVNLHLFGHSTSIPMVCKIEIGKGANICLNLLTRTFSGSGYSCTIDGSKVASITYPGVTTNLCMDLTMDGNLNKPKGTIAARIEAEVVFGKASVAGKSLSMGSKGWNPQLFSVSF</sequence>
<gene>
    <name evidence="1" type="ORF">MAGMO_1745</name>
</gene>
<organism evidence="1">
    <name type="scientific">Magnetococcus massalia (strain MO-1)</name>
    <dbReference type="NCBI Taxonomy" id="451514"/>
    <lineage>
        <taxon>Bacteria</taxon>
        <taxon>Pseudomonadati</taxon>
        <taxon>Pseudomonadota</taxon>
        <taxon>Magnetococcia</taxon>
        <taxon>Magnetococcales</taxon>
        <taxon>Magnetococcaceae</taxon>
        <taxon>Magnetococcus</taxon>
    </lineage>
</organism>
<protein>
    <submittedName>
        <fullName evidence="1">Uncharacterized protein</fullName>
    </submittedName>
</protein>